<protein>
    <submittedName>
        <fullName evidence="2">Uncharacterized protein</fullName>
    </submittedName>
</protein>
<dbReference type="EMBL" id="SMBH01000001">
    <property type="protein sequence ID" value="TCU20414.1"/>
    <property type="molecule type" value="Genomic_DNA"/>
</dbReference>
<comment type="caution">
    <text evidence="2">The sequence shown here is derived from an EMBL/GenBank/DDBJ whole genome shotgun (WGS) entry which is preliminary data.</text>
</comment>
<evidence type="ECO:0000256" key="1">
    <source>
        <dbReference type="SAM" id="MobiDB-lite"/>
    </source>
</evidence>
<proteinExistence type="predicted"/>
<evidence type="ECO:0000313" key="2">
    <source>
        <dbReference type="EMBL" id="TCU20414.1"/>
    </source>
</evidence>
<feature type="region of interest" description="Disordered" evidence="1">
    <location>
        <begin position="28"/>
        <end position="51"/>
    </location>
</feature>
<organism evidence="2 3">
    <name type="scientific">Rhizobium sullae</name>
    <name type="common">Rhizobium hedysari</name>
    <dbReference type="NCBI Taxonomy" id="50338"/>
    <lineage>
        <taxon>Bacteria</taxon>
        <taxon>Pseudomonadati</taxon>
        <taxon>Pseudomonadota</taxon>
        <taxon>Alphaproteobacteria</taxon>
        <taxon>Hyphomicrobiales</taxon>
        <taxon>Rhizobiaceae</taxon>
        <taxon>Rhizobium/Agrobacterium group</taxon>
        <taxon>Rhizobium</taxon>
    </lineage>
</organism>
<accession>A0A4R3QHC1</accession>
<gene>
    <name evidence="2" type="ORF">EV132_101481</name>
</gene>
<reference evidence="2 3" key="1">
    <citation type="submission" date="2019-03" db="EMBL/GenBank/DDBJ databases">
        <title>Genomic Encyclopedia of Type Strains, Phase IV (KMG-V): Genome sequencing to study the core and pangenomes of soil and plant-associated prokaryotes.</title>
        <authorList>
            <person name="Whitman W."/>
        </authorList>
    </citation>
    <scope>NUCLEOTIDE SEQUENCE [LARGE SCALE GENOMIC DNA]</scope>
    <source>
        <strain evidence="2 3">Hc14</strain>
    </source>
</reference>
<name>A0A4R3QHC1_RHISU</name>
<dbReference type="AlphaFoldDB" id="A0A4R3QHC1"/>
<sequence>MPSFWHVFIRPSDDIAGDATVKAYGVAGDLPPDDESPQVGFGGLNIRSNLR</sequence>
<evidence type="ECO:0000313" key="3">
    <source>
        <dbReference type="Proteomes" id="UP000294576"/>
    </source>
</evidence>
<dbReference type="Proteomes" id="UP000294576">
    <property type="component" value="Unassembled WGS sequence"/>
</dbReference>
<dbReference type="RefSeq" id="WP_165928080.1">
    <property type="nucleotide sequence ID" value="NZ_SMBH01000001.1"/>
</dbReference>